<feature type="region of interest" description="Disordered" evidence="1">
    <location>
        <begin position="1"/>
        <end position="102"/>
    </location>
</feature>
<dbReference type="InterPro" id="IPR015943">
    <property type="entry name" value="WD40/YVTN_repeat-like_dom_sf"/>
</dbReference>
<evidence type="ECO:0000313" key="3">
    <source>
        <dbReference type="Proteomes" id="UP000706124"/>
    </source>
</evidence>
<evidence type="ECO:0000256" key="1">
    <source>
        <dbReference type="SAM" id="MobiDB-lite"/>
    </source>
</evidence>
<proteinExistence type="predicted"/>
<reference evidence="2 3" key="1">
    <citation type="journal article" date="2020" name="bioRxiv">
        <title>Whole genome comparisons of ergot fungi reveals the divergence and evolution of species within the genus Claviceps are the result of varying mechanisms driving genome evolution and host range expansion.</title>
        <authorList>
            <person name="Wyka S.A."/>
            <person name="Mondo S.J."/>
            <person name="Liu M."/>
            <person name="Dettman J."/>
            <person name="Nalam V."/>
            <person name="Broders K.D."/>
        </authorList>
    </citation>
    <scope>NUCLEOTIDE SEQUENCE [LARGE SCALE GENOMIC DNA]</scope>
    <source>
        <strain evidence="2 3">CCC 1485</strain>
    </source>
</reference>
<dbReference type="PANTHER" id="PTHR44675:SF1">
    <property type="entry name" value="P21-ACTIVATED PROTEIN KINASE-INTERACTING PROTEIN 1"/>
    <property type="match status" value="1"/>
</dbReference>
<protein>
    <recommendedName>
        <fullName evidence="4">MAK11 protein (Maintenance of killer toxin-encoding satellite M1 dsRNA)</fullName>
    </recommendedName>
</protein>
<dbReference type="SUPFAM" id="SSF50978">
    <property type="entry name" value="WD40 repeat-like"/>
    <property type="match status" value="1"/>
</dbReference>
<name>A0A9P7MGF9_9HYPO</name>
<dbReference type="OrthoDB" id="308449at2759"/>
<dbReference type="SMART" id="SM00320">
    <property type="entry name" value="WD40"/>
    <property type="match status" value="3"/>
</dbReference>
<gene>
    <name evidence="2" type="ORF">E4U60_006170</name>
</gene>
<organism evidence="2 3">
    <name type="scientific">Claviceps pazoutovae</name>
    <dbReference type="NCBI Taxonomy" id="1649127"/>
    <lineage>
        <taxon>Eukaryota</taxon>
        <taxon>Fungi</taxon>
        <taxon>Dikarya</taxon>
        <taxon>Ascomycota</taxon>
        <taxon>Pezizomycotina</taxon>
        <taxon>Sordariomycetes</taxon>
        <taxon>Hypocreomycetidae</taxon>
        <taxon>Hypocreales</taxon>
        <taxon>Clavicipitaceae</taxon>
        <taxon>Claviceps</taxon>
    </lineage>
</organism>
<dbReference type="Pfam" id="PF00400">
    <property type="entry name" value="WD40"/>
    <property type="match status" value="2"/>
</dbReference>
<dbReference type="InterPro" id="IPR036322">
    <property type="entry name" value="WD40_repeat_dom_sf"/>
</dbReference>
<dbReference type="PANTHER" id="PTHR44675">
    <property type="entry name" value="PAK1 INTERACTING PROTEIN 1"/>
    <property type="match status" value="1"/>
</dbReference>
<dbReference type="AlphaFoldDB" id="A0A9P7MGF9"/>
<comment type="caution">
    <text evidence="2">The sequence shown here is derived from an EMBL/GenBank/DDBJ whole genome shotgun (WGS) entry which is preliminary data.</text>
</comment>
<accession>A0A9P7MGF9</accession>
<dbReference type="InterPro" id="IPR051959">
    <property type="entry name" value="PAK1-Kinase_Regulator"/>
</dbReference>
<dbReference type="Gene3D" id="2.130.10.10">
    <property type="entry name" value="YVTN repeat-like/Quinoprotein amine dehydrogenase"/>
    <property type="match status" value="1"/>
</dbReference>
<evidence type="ECO:0000313" key="2">
    <source>
        <dbReference type="EMBL" id="KAG5944153.1"/>
    </source>
</evidence>
<dbReference type="EMBL" id="SRPO01000059">
    <property type="protein sequence ID" value="KAG5944153.1"/>
    <property type="molecule type" value="Genomic_DNA"/>
</dbReference>
<feature type="compositionally biased region" description="Acidic residues" evidence="1">
    <location>
        <begin position="539"/>
        <end position="563"/>
    </location>
</feature>
<dbReference type="Proteomes" id="UP000706124">
    <property type="component" value="Unassembled WGS sequence"/>
</dbReference>
<evidence type="ECO:0008006" key="4">
    <source>
        <dbReference type="Google" id="ProtNLM"/>
    </source>
</evidence>
<feature type="compositionally biased region" description="Polar residues" evidence="1">
    <location>
        <begin position="23"/>
        <end position="48"/>
    </location>
</feature>
<keyword evidence="3" id="KW-1185">Reference proteome</keyword>
<feature type="region of interest" description="Disordered" evidence="1">
    <location>
        <begin position="535"/>
        <end position="563"/>
    </location>
</feature>
<sequence length="563" mass="59497">MAKRKRNAAASNSESAPVKKTKGSASEKSSNKPVESIQTTKPKSSVSGKSIKPAESASVKKTKASISDNTKSAESAPVKKTKTPTSEKKVKPAAPSSGGDISKLETETLQIIAGSYDHVLHGLTAQIIEGGDKIEFADTFLFNAHSSAIRCVAVSPPTAPVSGQMQKVLLASGSTDERINIYSLSAHPPSGKNQNLLAKVASRPILENSKNRELGTLLHHTATVTALRFPTRSKLLTASEDSTISVARTRDWSVLSTIKVPVPVAQGRPSGDTAPFGGTPSGVNDFAIHPSMKLMISVGKGERCMRLWNLVTGKKAGVLSFSKDMLQQAGEGRHSTGEGRKVVWGSADGADEFAVGFDRDVVVFGMDSVPKCRVMGGERRIKVHQFTYITIDEDAGVSILAVATEDGRVVFFSTRTEHLTPPEGSDKNESAKTDAIPIAKMVGFVGGPSDNIAGRIKDILVLPSTANSGVLYLVGAGSEGSIRVWALSTKDLVAAVSSGDSAAALGSEKPMGRLLGSCETQNRITCLAGYLMLPRPDGVEESEDEFGDEDENEDDDGEDSEDE</sequence>
<dbReference type="InterPro" id="IPR001680">
    <property type="entry name" value="WD40_rpt"/>
</dbReference>
<feature type="compositionally biased region" description="Polar residues" evidence="1">
    <location>
        <begin position="64"/>
        <end position="73"/>
    </location>
</feature>